<dbReference type="GeneTree" id="ENSGT00940000156372"/>
<keyword evidence="10" id="KW-0472">Membrane</keyword>
<evidence type="ECO:0000256" key="2">
    <source>
        <dbReference type="ARBA" id="ARBA00003455"/>
    </source>
</evidence>
<evidence type="ECO:0000256" key="10">
    <source>
        <dbReference type="SAM" id="Phobius"/>
    </source>
</evidence>
<keyword evidence="10" id="KW-1133">Transmembrane helix</keyword>
<evidence type="ECO:0000256" key="9">
    <source>
        <dbReference type="ARBA" id="ARBA00032526"/>
    </source>
</evidence>
<dbReference type="InterPro" id="IPR016651">
    <property type="entry name" value="LCMT1"/>
</dbReference>
<evidence type="ECO:0000313" key="12">
    <source>
        <dbReference type="Proteomes" id="UP000694569"/>
    </source>
</evidence>
<evidence type="ECO:0000256" key="8">
    <source>
        <dbReference type="ARBA" id="ARBA00022691"/>
    </source>
</evidence>
<evidence type="ECO:0000256" key="6">
    <source>
        <dbReference type="ARBA" id="ARBA00022603"/>
    </source>
</evidence>
<dbReference type="SUPFAM" id="SSF53335">
    <property type="entry name" value="S-adenosyl-L-methionine-dependent methyltransferases"/>
    <property type="match status" value="1"/>
</dbReference>
<dbReference type="EC" id="2.1.1.233" evidence="4"/>
<feature type="transmembrane region" description="Helical" evidence="10">
    <location>
        <begin position="65"/>
        <end position="88"/>
    </location>
</feature>
<keyword evidence="12" id="KW-1185">Reference proteome</keyword>
<dbReference type="GO" id="GO:0005829">
    <property type="term" value="C:cytosol"/>
    <property type="evidence" value="ECO:0007669"/>
    <property type="project" value="TreeGrafter"/>
</dbReference>
<dbReference type="FunFam" id="3.40.50.150:FF:000092">
    <property type="entry name" value="Leucine carboxyl methyltransferase 1"/>
    <property type="match status" value="1"/>
</dbReference>
<comment type="catalytic activity">
    <reaction evidence="1">
        <text>[phosphatase 2A protein]-C-terminal L-leucine + S-adenosyl-L-methionine = [phosphatase 2A protein]-C-terminal L-leucine methyl ester + S-adenosyl-L-homocysteine</text>
        <dbReference type="Rhea" id="RHEA:48544"/>
        <dbReference type="Rhea" id="RHEA-COMP:12134"/>
        <dbReference type="Rhea" id="RHEA-COMP:12135"/>
        <dbReference type="ChEBI" id="CHEBI:57856"/>
        <dbReference type="ChEBI" id="CHEBI:59789"/>
        <dbReference type="ChEBI" id="CHEBI:90516"/>
        <dbReference type="ChEBI" id="CHEBI:90517"/>
        <dbReference type="EC" id="2.1.1.233"/>
    </reaction>
</comment>
<dbReference type="InterPro" id="IPR029063">
    <property type="entry name" value="SAM-dependent_MTases_sf"/>
</dbReference>
<evidence type="ECO:0000256" key="3">
    <source>
        <dbReference type="ARBA" id="ARBA00010703"/>
    </source>
</evidence>
<protein>
    <recommendedName>
        <fullName evidence="5">Leucine carboxyl methyltransferase 1</fullName>
        <ecNumber evidence="4">2.1.1.233</ecNumber>
    </recommendedName>
    <alternativeName>
        <fullName evidence="9">[Phosphatase 2A protein]-leucine-carboxy methyltransferase 1</fullName>
    </alternativeName>
</protein>
<evidence type="ECO:0000256" key="7">
    <source>
        <dbReference type="ARBA" id="ARBA00022679"/>
    </source>
</evidence>
<dbReference type="PANTHER" id="PTHR13600">
    <property type="entry name" value="LEUCINE CARBOXYL METHYLTRANSFERASE"/>
    <property type="match status" value="1"/>
</dbReference>
<dbReference type="GO" id="GO:0018423">
    <property type="term" value="F:protein C-terminal leucine carboxyl O-methyltransferase activity"/>
    <property type="evidence" value="ECO:0007669"/>
    <property type="project" value="UniProtKB-EC"/>
</dbReference>
<reference evidence="11" key="2">
    <citation type="submission" date="2025-09" db="UniProtKB">
        <authorList>
            <consortium name="Ensembl"/>
        </authorList>
    </citation>
    <scope>IDENTIFICATION</scope>
</reference>
<evidence type="ECO:0000256" key="5">
    <source>
        <dbReference type="ARBA" id="ARBA00017497"/>
    </source>
</evidence>
<organism evidence="11 12">
    <name type="scientific">Leptobrachium leishanense</name>
    <name type="common">Leishan spiny toad</name>
    <dbReference type="NCBI Taxonomy" id="445787"/>
    <lineage>
        <taxon>Eukaryota</taxon>
        <taxon>Metazoa</taxon>
        <taxon>Chordata</taxon>
        <taxon>Craniata</taxon>
        <taxon>Vertebrata</taxon>
        <taxon>Euteleostomi</taxon>
        <taxon>Amphibia</taxon>
        <taxon>Batrachia</taxon>
        <taxon>Anura</taxon>
        <taxon>Pelobatoidea</taxon>
        <taxon>Megophryidae</taxon>
        <taxon>Leptobrachium</taxon>
    </lineage>
</organism>
<evidence type="ECO:0000256" key="4">
    <source>
        <dbReference type="ARBA" id="ARBA00012834"/>
    </source>
</evidence>
<comment type="similarity">
    <text evidence="3">Belongs to the methyltransferase superfamily. LCMT family.</text>
</comment>
<keyword evidence="6" id="KW-0489">Methyltransferase</keyword>
<comment type="function">
    <text evidence="2">Methylates the carboxyl group of the C-terminal leucine residue of protein phosphatase 2A catalytic subunits to form alpha-leucine ester residues.</text>
</comment>
<gene>
    <name evidence="11" type="primary">LCMT1</name>
</gene>
<dbReference type="Proteomes" id="UP000694569">
    <property type="component" value="Unplaced"/>
</dbReference>
<dbReference type="Pfam" id="PF04072">
    <property type="entry name" value="LCM"/>
    <property type="match status" value="1"/>
</dbReference>
<dbReference type="OrthoDB" id="203237at2759"/>
<accession>A0A8C5QY41</accession>
<dbReference type="Ensembl" id="ENSLLET00000046173.1">
    <property type="protein sequence ID" value="ENSLLEP00000044394.1"/>
    <property type="gene ID" value="ENSLLEG00000028019.1"/>
</dbReference>
<evidence type="ECO:0000313" key="11">
    <source>
        <dbReference type="Ensembl" id="ENSLLEP00000044394.1"/>
    </source>
</evidence>
<dbReference type="InterPro" id="IPR007213">
    <property type="entry name" value="Ppm1/Ppm2/Tcmp"/>
</dbReference>
<proteinExistence type="inferred from homology"/>
<dbReference type="GO" id="GO:0009966">
    <property type="term" value="P:regulation of signal transduction"/>
    <property type="evidence" value="ECO:0007669"/>
    <property type="project" value="UniProtKB-ARBA"/>
</dbReference>
<dbReference type="Gene3D" id="3.40.50.150">
    <property type="entry name" value="Vaccinia Virus protein VP39"/>
    <property type="match status" value="1"/>
</dbReference>
<dbReference type="PANTHER" id="PTHR13600:SF33">
    <property type="entry name" value="LEUCINE CARBOXYL METHYLTRANSFERASE 1"/>
    <property type="match status" value="1"/>
</dbReference>
<dbReference type="GO" id="GO:0032259">
    <property type="term" value="P:methylation"/>
    <property type="evidence" value="ECO:0007669"/>
    <property type="project" value="UniProtKB-KW"/>
</dbReference>
<keyword evidence="7" id="KW-0808">Transferase</keyword>
<evidence type="ECO:0000256" key="1">
    <source>
        <dbReference type="ARBA" id="ARBA00000724"/>
    </source>
</evidence>
<keyword evidence="8" id="KW-0949">S-adenosyl-L-methionine</keyword>
<sequence length="390" mass="44277">MSSLLTVLSVNTCMTILYGVGVTVTNKLPSVTTRLLFSDSHPNLFNGGGHIRQHKVTINPFDPGMALVFCVLMVFIPPLRFAVSAGYWKDPYIQYFVRQAKERKAPEINRGYYARVQGVHQLLRAFLRTTECNCQVINLGAGLDTTFWKLKDENLLPTKFFEVDFPAIVSRKLYHIKSKPPLSKPIMESHSGESLLIDAHSLDSSRYSIIGADLRNLKDLEERLKRFSLDTQLPTVLMAECVLVYMSPEQSSGLLKWVADTFPTAMFINYEQVNMGDRFGQIMIENLQRRQCHLSGVDACQSLESQMQRMLSSGWEAADAWNMVTVYGHLPQEDIQRIEKLEFLDEKELLDQLLLHYCISWATKDALHLGTPAVGSFFWILPKPPIGLVK</sequence>
<reference evidence="11" key="1">
    <citation type="submission" date="2025-08" db="UniProtKB">
        <authorList>
            <consortium name="Ensembl"/>
        </authorList>
    </citation>
    <scope>IDENTIFICATION</scope>
</reference>
<keyword evidence="10" id="KW-0812">Transmembrane</keyword>
<name>A0A8C5QY41_9ANUR</name>
<dbReference type="AlphaFoldDB" id="A0A8C5QY41"/>